<reference evidence="1 2" key="1">
    <citation type="submission" date="2019-01" db="EMBL/GenBank/DDBJ databases">
        <title>Sinorhodobacter populi sp. nov. isolated from the symptomatic bark tissue of Populus euramericana canker.</title>
        <authorList>
            <person name="Xu G."/>
        </authorList>
    </citation>
    <scope>NUCLEOTIDE SEQUENCE [LARGE SCALE GENOMIC DNA]</scope>
    <source>
        <strain evidence="1 2">2D-5</strain>
    </source>
</reference>
<comment type="caution">
    <text evidence="1">The sequence shown here is derived from an EMBL/GenBank/DDBJ whole genome shotgun (WGS) entry which is preliminary data.</text>
</comment>
<organism evidence="1 2">
    <name type="scientific">Paenirhodobacter populi</name>
    <dbReference type="NCBI Taxonomy" id="2306993"/>
    <lineage>
        <taxon>Bacteria</taxon>
        <taxon>Pseudomonadati</taxon>
        <taxon>Pseudomonadota</taxon>
        <taxon>Alphaproteobacteria</taxon>
        <taxon>Rhodobacterales</taxon>
        <taxon>Rhodobacter group</taxon>
        <taxon>Paenirhodobacter</taxon>
    </lineage>
</organism>
<name>A0A443J077_9RHOB</name>
<proteinExistence type="predicted"/>
<reference evidence="1 2" key="2">
    <citation type="submission" date="2019-01" db="EMBL/GenBank/DDBJ databases">
        <authorList>
            <person name="Li Y."/>
        </authorList>
    </citation>
    <scope>NUCLEOTIDE SEQUENCE [LARGE SCALE GENOMIC DNA]</scope>
    <source>
        <strain evidence="1 2">2D-5</strain>
    </source>
</reference>
<dbReference type="EMBL" id="SAUW01000004">
    <property type="protein sequence ID" value="RWR13829.1"/>
    <property type="molecule type" value="Genomic_DNA"/>
</dbReference>
<evidence type="ECO:0000313" key="2">
    <source>
        <dbReference type="Proteomes" id="UP000285710"/>
    </source>
</evidence>
<dbReference type="RefSeq" id="WP_128269112.1">
    <property type="nucleotide sequence ID" value="NZ_SAUW01000004.1"/>
</dbReference>
<evidence type="ECO:0000313" key="1">
    <source>
        <dbReference type="EMBL" id="RWR13829.1"/>
    </source>
</evidence>
<dbReference type="Proteomes" id="UP000285710">
    <property type="component" value="Unassembled WGS sequence"/>
</dbReference>
<accession>A0A443J077</accession>
<gene>
    <name evidence="1" type="ORF">D2T33_05370</name>
</gene>
<sequence>MEEEDPVRLTILKRFTDEIASRAGLPDAVFRGRDYFGENEGDPTPMATIFEDIAGGDDYPAQTKDGAASLVSLPLILVGFDHEDRLNPTDPATRLMYRVINAIKGIKADGRKRNGDLLYLGMEAVDRIEIGSGHVYPAGADGATNIAFFRLPVTLVYAED</sequence>
<keyword evidence="2" id="KW-1185">Reference proteome</keyword>
<dbReference type="AlphaFoldDB" id="A0A443J077"/>
<protein>
    <submittedName>
        <fullName evidence="1">Uncharacterized protein</fullName>
    </submittedName>
</protein>